<evidence type="ECO:0000256" key="1">
    <source>
        <dbReference type="SAM" id="Phobius"/>
    </source>
</evidence>
<keyword evidence="1" id="KW-0472">Membrane</keyword>
<keyword evidence="1" id="KW-0812">Transmembrane</keyword>
<proteinExistence type="predicted"/>
<keyword evidence="3" id="KW-1185">Reference proteome</keyword>
<gene>
    <name evidence="2" type="ORF">SAMN06269173_106150</name>
</gene>
<sequence length="127" mass="13093">MKSFGLLTLLMLVGCALLQLIMPWWSLVLVCLGLAAWQRPSSGQAFAAGLLGAGLSWWLPALWLTTHGAARLAGRLATLLPLGGNAWLLLALSGVVAGLVGGLAAVSGTWLRQAASPTAAHSTAPQR</sequence>
<evidence type="ECO:0000313" key="3">
    <source>
        <dbReference type="Proteomes" id="UP000198310"/>
    </source>
</evidence>
<feature type="transmembrane region" description="Helical" evidence="1">
    <location>
        <begin position="45"/>
        <end position="65"/>
    </location>
</feature>
<feature type="transmembrane region" description="Helical" evidence="1">
    <location>
        <begin position="86"/>
        <end position="106"/>
    </location>
</feature>
<dbReference type="RefSeq" id="WP_143437149.1">
    <property type="nucleotide sequence ID" value="NZ_FZNS01000006.1"/>
</dbReference>
<keyword evidence="1" id="KW-1133">Transmembrane helix</keyword>
<dbReference type="PROSITE" id="PS51257">
    <property type="entry name" value="PROKAR_LIPOPROTEIN"/>
    <property type="match status" value="1"/>
</dbReference>
<name>A0A238YW25_9BACT</name>
<protein>
    <submittedName>
        <fullName evidence="2">Uncharacterized protein</fullName>
    </submittedName>
</protein>
<accession>A0A238YW25</accession>
<reference evidence="3" key="1">
    <citation type="submission" date="2017-06" db="EMBL/GenBank/DDBJ databases">
        <authorList>
            <person name="Varghese N."/>
            <person name="Submissions S."/>
        </authorList>
    </citation>
    <scope>NUCLEOTIDE SEQUENCE [LARGE SCALE GENOMIC DNA]</scope>
    <source>
        <strain evidence="3">DSM 28041</strain>
    </source>
</reference>
<dbReference type="Proteomes" id="UP000198310">
    <property type="component" value="Unassembled WGS sequence"/>
</dbReference>
<evidence type="ECO:0000313" key="2">
    <source>
        <dbReference type="EMBL" id="SNR75496.1"/>
    </source>
</evidence>
<organism evidence="2 3">
    <name type="scientific">Hymenobacter mucosus</name>
    <dbReference type="NCBI Taxonomy" id="1411120"/>
    <lineage>
        <taxon>Bacteria</taxon>
        <taxon>Pseudomonadati</taxon>
        <taxon>Bacteroidota</taxon>
        <taxon>Cytophagia</taxon>
        <taxon>Cytophagales</taxon>
        <taxon>Hymenobacteraceae</taxon>
        <taxon>Hymenobacter</taxon>
    </lineage>
</organism>
<dbReference type="AlphaFoldDB" id="A0A238YW25"/>
<dbReference type="EMBL" id="FZNS01000006">
    <property type="protein sequence ID" value="SNR75496.1"/>
    <property type="molecule type" value="Genomic_DNA"/>
</dbReference>